<comment type="catalytic activity">
    <reaction evidence="10">
        <text>7-carboxy-7-carbaguanine + NH4(+) + 2 ATP = 7-cyano-7-carbaguanine + 2 AMP + 2 diphosphate + 2 H(+)</text>
        <dbReference type="Rhea" id="RHEA:27982"/>
        <dbReference type="ChEBI" id="CHEBI:15378"/>
        <dbReference type="ChEBI" id="CHEBI:28938"/>
        <dbReference type="ChEBI" id="CHEBI:30616"/>
        <dbReference type="ChEBI" id="CHEBI:33019"/>
        <dbReference type="ChEBI" id="CHEBI:45075"/>
        <dbReference type="ChEBI" id="CHEBI:61036"/>
        <dbReference type="ChEBI" id="CHEBI:456215"/>
        <dbReference type="EC" id="6.3.4.20"/>
    </reaction>
</comment>
<evidence type="ECO:0000256" key="3">
    <source>
        <dbReference type="ARBA" id="ARBA00022723"/>
    </source>
</evidence>
<sequence>MPTDLSSIVVRYEPGRVALSGAVEQDVTITAQSMLNHLLETASQRSIDLVAIATGIYAIDRACKRKLTRHNECGVRTLRVVFEVSDLAFWQQPDIVEQLTDILCVLSGDTWLVSFAKRSEPHQTTAVQRSLDLQQPLPTRVALYSGGLDSAAGLANQLVANDQTYMLLTVGHHVAVRSKCLDQVKKLRQILRTPMLHHASFMVRFDGGVAGKMKSQEKSQRARGFLFCAAAALLADACDIEDIELFENGVGAINLPLTEGGLTDGLSTRGAHPGFLAKMGALVSAVLETPLRFSLPFLSATKAEMVQPLVARPLLAEWLQQSCSCIHTSLRVRGKRHCGHCPACIERRQAFRGGGIEEGAKDYEVDLFSGGVPKDFAYFMSYLENARWWSTGHARVKSRLARHCILTDSTHVPIDQIESMLVRHANESLLTYGGVELLEAA</sequence>
<keyword evidence="3" id="KW-0479">Metal-binding</keyword>
<dbReference type="EMBL" id="AVPS01000003">
    <property type="protein sequence ID" value="KGM52264.1"/>
    <property type="molecule type" value="Genomic_DNA"/>
</dbReference>
<comment type="similarity">
    <text evidence="8">Belongs to the QueC family.</text>
</comment>
<dbReference type="AlphaFoldDB" id="A0A0A0EPB6"/>
<dbReference type="RefSeq" id="WP_036192535.1">
    <property type="nucleotide sequence ID" value="NZ_AVPS01000003.1"/>
</dbReference>
<dbReference type="Gene3D" id="3.40.50.620">
    <property type="entry name" value="HUPs"/>
    <property type="match status" value="1"/>
</dbReference>
<evidence type="ECO:0000256" key="4">
    <source>
        <dbReference type="ARBA" id="ARBA00022741"/>
    </source>
</evidence>
<dbReference type="GO" id="GO:0008616">
    <property type="term" value="P:tRNA queuosine(34) biosynthetic process"/>
    <property type="evidence" value="ECO:0007669"/>
    <property type="project" value="UniProtKB-KW"/>
</dbReference>
<evidence type="ECO:0000256" key="5">
    <source>
        <dbReference type="ARBA" id="ARBA00022785"/>
    </source>
</evidence>
<dbReference type="eggNOG" id="COG0603">
    <property type="taxonomic scope" value="Bacteria"/>
</dbReference>
<evidence type="ECO:0000256" key="10">
    <source>
        <dbReference type="ARBA" id="ARBA00047890"/>
    </source>
</evidence>
<keyword evidence="5" id="KW-0671">Queuosine biosynthesis</keyword>
<dbReference type="Proteomes" id="UP000030017">
    <property type="component" value="Unassembled WGS sequence"/>
</dbReference>
<dbReference type="GO" id="GO:0005524">
    <property type="term" value="F:ATP binding"/>
    <property type="evidence" value="ECO:0007669"/>
    <property type="project" value="UniProtKB-KW"/>
</dbReference>
<evidence type="ECO:0000256" key="2">
    <source>
        <dbReference type="ARBA" id="ARBA00022598"/>
    </source>
</evidence>
<comment type="caution">
    <text evidence="11">The sequence shown here is derived from an EMBL/GenBank/DDBJ whole genome shotgun (WGS) entry which is preliminary data.</text>
</comment>
<protein>
    <recommendedName>
        <fullName evidence="9">7-cyano-7-deazaguanine synthase</fullName>
        <ecNumber evidence="9">6.3.4.20</ecNumber>
    </recommendedName>
</protein>
<dbReference type="Pfam" id="PF06508">
    <property type="entry name" value="QueC"/>
    <property type="match status" value="1"/>
</dbReference>
<dbReference type="GO" id="GO:0046872">
    <property type="term" value="F:metal ion binding"/>
    <property type="evidence" value="ECO:0007669"/>
    <property type="project" value="UniProtKB-KW"/>
</dbReference>
<evidence type="ECO:0000256" key="1">
    <source>
        <dbReference type="ARBA" id="ARBA00005061"/>
    </source>
</evidence>
<keyword evidence="7" id="KW-0067">ATP-binding</keyword>
<keyword evidence="6" id="KW-0862">Zinc</keyword>
<dbReference type="PANTHER" id="PTHR42914:SF1">
    <property type="entry name" value="7-CYANO-7-DEAZAGUANINE SYNTHASE"/>
    <property type="match status" value="1"/>
</dbReference>
<dbReference type="OrthoDB" id="9789567at2"/>
<accession>A0A0A0EPB6</accession>
<evidence type="ECO:0000256" key="6">
    <source>
        <dbReference type="ARBA" id="ARBA00022833"/>
    </source>
</evidence>
<reference evidence="11 12" key="1">
    <citation type="submission" date="2013-08" db="EMBL/GenBank/DDBJ databases">
        <title>Genome sequencing of Lysobacter.</title>
        <authorList>
            <person name="Zhang S."/>
            <person name="Wang G."/>
        </authorList>
    </citation>
    <scope>NUCLEOTIDE SEQUENCE [LARGE SCALE GENOMIC DNA]</scope>
    <source>
        <strain evidence="11 12">Ko07</strain>
    </source>
</reference>
<evidence type="ECO:0000313" key="12">
    <source>
        <dbReference type="Proteomes" id="UP000030017"/>
    </source>
</evidence>
<keyword evidence="2" id="KW-0436">Ligase</keyword>
<organism evidence="11 12">
    <name type="scientific">Lysobacter concretionis Ko07 = DSM 16239</name>
    <dbReference type="NCBI Taxonomy" id="1122185"/>
    <lineage>
        <taxon>Bacteria</taxon>
        <taxon>Pseudomonadati</taxon>
        <taxon>Pseudomonadota</taxon>
        <taxon>Gammaproteobacteria</taxon>
        <taxon>Lysobacterales</taxon>
        <taxon>Lysobacteraceae</taxon>
        <taxon>Novilysobacter</taxon>
    </lineage>
</organism>
<dbReference type="InterPro" id="IPR014729">
    <property type="entry name" value="Rossmann-like_a/b/a_fold"/>
</dbReference>
<dbReference type="STRING" id="1122185.N792_03875"/>
<dbReference type="PANTHER" id="PTHR42914">
    <property type="entry name" value="7-CYANO-7-DEAZAGUANINE SYNTHASE"/>
    <property type="match status" value="1"/>
</dbReference>
<evidence type="ECO:0000256" key="9">
    <source>
        <dbReference type="ARBA" id="ARBA00039149"/>
    </source>
</evidence>
<dbReference type="EC" id="6.3.4.20" evidence="9"/>
<evidence type="ECO:0000256" key="8">
    <source>
        <dbReference type="ARBA" id="ARBA00037993"/>
    </source>
</evidence>
<comment type="pathway">
    <text evidence="1">Purine metabolism; 7-cyano-7-deazaguanine biosynthesis.</text>
</comment>
<gene>
    <name evidence="11" type="ORF">N792_03875</name>
</gene>
<evidence type="ECO:0000256" key="7">
    <source>
        <dbReference type="ARBA" id="ARBA00022840"/>
    </source>
</evidence>
<keyword evidence="12" id="KW-1185">Reference proteome</keyword>
<dbReference type="GO" id="GO:0016874">
    <property type="term" value="F:ligase activity"/>
    <property type="evidence" value="ECO:0007669"/>
    <property type="project" value="UniProtKB-KW"/>
</dbReference>
<proteinExistence type="inferred from homology"/>
<dbReference type="SUPFAM" id="SSF52402">
    <property type="entry name" value="Adenine nucleotide alpha hydrolases-like"/>
    <property type="match status" value="1"/>
</dbReference>
<keyword evidence="4" id="KW-0547">Nucleotide-binding</keyword>
<evidence type="ECO:0000313" key="11">
    <source>
        <dbReference type="EMBL" id="KGM52264.1"/>
    </source>
</evidence>
<dbReference type="InterPro" id="IPR018317">
    <property type="entry name" value="QueC"/>
</dbReference>
<name>A0A0A0EPB6_9GAMM</name>